<organism evidence="2 3">
    <name type="scientific">Anabaena azotica FACHB-119</name>
    <dbReference type="NCBI Taxonomy" id="947527"/>
    <lineage>
        <taxon>Bacteria</taxon>
        <taxon>Bacillati</taxon>
        <taxon>Cyanobacteriota</taxon>
        <taxon>Cyanophyceae</taxon>
        <taxon>Nostocales</taxon>
        <taxon>Nostocaceae</taxon>
        <taxon>Anabaena</taxon>
        <taxon>Anabaena azotica</taxon>
    </lineage>
</organism>
<reference evidence="2 3" key="1">
    <citation type="journal article" date="2020" name="ISME J.">
        <title>Comparative genomics reveals insights into cyanobacterial evolution and habitat adaptation.</title>
        <authorList>
            <person name="Chen M.Y."/>
            <person name="Teng W.K."/>
            <person name="Zhao L."/>
            <person name="Hu C.X."/>
            <person name="Zhou Y.K."/>
            <person name="Han B.P."/>
            <person name="Song L.R."/>
            <person name="Shu W.S."/>
        </authorList>
    </citation>
    <scope>NUCLEOTIDE SEQUENCE [LARGE SCALE GENOMIC DNA]</scope>
    <source>
        <strain evidence="2 3">FACHB-119</strain>
    </source>
</reference>
<dbReference type="Pfam" id="PF07862">
    <property type="entry name" value="Nif11"/>
    <property type="match status" value="1"/>
</dbReference>
<accession>A0ABR8D961</accession>
<evidence type="ECO:0000313" key="2">
    <source>
        <dbReference type="EMBL" id="MBD2503476.1"/>
    </source>
</evidence>
<dbReference type="InterPro" id="IPR012903">
    <property type="entry name" value="Nif11"/>
</dbReference>
<dbReference type="Proteomes" id="UP000661112">
    <property type="component" value="Unassembled WGS sequence"/>
</dbReference>
<name>A0ABR8D961_9NOST</name>
<evidence type="ECO:0000313" key="3">
    <source>
        <dbReference type="Proteomes" id="UP000661112"/>
    </source>
</evidence>
<evidence type="ECO:0000259" key="1">
    <source>
        <dbReference type="Pfam" id="PF07862"/>
    </source>
</evidence>
<dbReference type="RefSeq" id="WP_190476338.1">
    <property type="nucleotide sequence ID" value="NZ_JACJSG010000036.1"/>
</dbReference>
<protein>
    <submittedName>
        <fullName evidence="2">Nif11 family protein</fullName>
    </submittedName>
</protein>
<gene>
    <name evidence="2" type="ORF">H6G83_23200</name>
</gene>
<dbReference type="EMBL" id="JACJSG010000036">
    <property type="protein sequence ID" value="MBD2503476.1"/>
    <property type="molecule type" value="Genomic_DNA"/>
</dbReference>
<keyword evidence="3" id="KW-1185">Reference proteome</keyword>
<feature type="domain" description="Nif11" evidence="1">
    <location>
        <begin position="90"/>
        <end position="130"/>
    </location>
</feature>
<proteinExistence type="predicted"/>
<comment type="caution">
    <text evidence="2">The sequence shown here is derived from an EMBL/GenBank/DDBJ whole genome shotgun (WGS) entry which is preliminary data.</text>
</comment>
<sequence>MYFQIWNFFLKEEQYLIWKNKINLYKKFDTSTWQKIVNFFACVEQDFFLKTHLGGAESIEKFMYLLLESGYDINAEELAWFLVTRKEIWNLFDLAQTTPALKEQLLLTKNPQQFSKIAADYGYNFSIDELAWLLTEIKSSPELVSINNSVGEILTVSNYGKVEIGYWIWLAEEWGIVPPFCHRVQSPASLHQNVDNPFLPDRCFLPKSYFNQHLVSQLTTDN</sequence>